<organism evidence="10 11">
    <name type="scientific">Sumerlaea chitinivorans</name>
    <dbReference type="NCBI Taxonomy" id="2250252"/>
    <lineage>
        <taxon>Bacteria</taxon>
        <taxon>Candidatus Sumerlaeota</taxon>
        <taxon>Candidatus Sumerlaeia</taxon>
        <taxon>Candidatus Sumerlaeales</taxon>
        <taxon>Candidatus Sumerlaeaceae</taxon>
        <taxon>Candidatus Sumerlaea</taxon>
    </lineage>
</organism>
<keyword evidence="6 8" id="KW-1133">Transmembrane helix</keyword>
<keyword evidence="7 8" id="KW-0472">Membrane</keyword>
<feature type="transmembrane region" description="Helical" evidence="8">
    <location>
        <begin position="12"/>
        <end position="32"/>
    </location>
</feature>
<dbReference type="InterPro" id="IPR050297">
    <property type="entry name" value="LipidA_mod_glycosyltrf_83"/>
</dbReference>
<sequence length="495" mass="54614">MTSDTERRPQLLILLGVAILLIFTFSGTRPLMDTSEARYAETAREMAAEGHWLIPHLEGHPHLTKPPLTYWLVAVPMALFGRSEFVARLTVGAFSILTVLLTWRIGTALFGHSVGLLAGWIQLLAVVPLAAANVVTTDPILTVFETAFMGCAWQAIAGSDAIVNASWKRWAIAAHVFLGLAFLTKGPAGFAVPAAILVFALLARKQVRLSRLFWPPALLVFLGVALPWYAYVLATVPHALQVWREEAITNVLEDSNHQFSRLGYLAMLTLGALPGAAALPFVAKDLRQERLSKALSLPTLFLVTWILVPLIILSAQKTRLPLYVLPLYPPLSILCARSLAQRWTQPARSEAHLPRWVKPAVVGYCILALALKYGVSSSTQRWSPSRDFKPVAETILRDAAARGSQPVPVIRENKLGHGLCYYLNSSQIVRINSKNPGTPTAPRSLMELMKENPPPGKTYYAIIDRDKVHRVLDHVFDRVTTVGLSPAYAVYRLDH</sequence>
<dbReference type="AlphaFoldDB" id="A0A2Z4Y6P6"/>
<dbReference type="PANTHER" id="PTHR33908:SF3">
    <property type="entry name" value="UNDECAPRENYL PHOSPHATE-ALPHA-4-AMINO-4-DEOXY-L-ARABINOSE ARABINOSYL TRANSFERASE"/>
    <property type="match status" value="1"/>
</dbReference>
<dbReference type="GO" id="GO:0009103">
    <property type="term" value="P:lipopolysaccharide biosynthetic process"/>
    <property type="evidence" value="ECO:0007669"/>
    <property type="project" value="UniProtKB-ARBA"/>
</dbReference>
<feature type="transmembrane region" description="Helical" evidence="8">
    <location>
        <begin position="85"/>
        <end position="103"/>
    </location>
</feature>
<feature type="transmembrane region" description="Helical" evidence="8">
    <location>
        <begin position="262"/>
        <end position="283"/>
    </location>
</feature>
<evidence type="ECO:0000259" key="9">
    <source>
        <dbReference type="Pfam" id="PF13231"/>
    </source>
</evidence>
<comment type="subcellular location">
    <subcellularLocation>
        <location evidence="1">Cell membrane</location>
        <topology evidence="1">Multi-pass membrane protein</topology>
    </subcellularLocation>
</comment>
<gene>
    <name evidence="10" type="ORF">BRCON_1731</name>
</gene>
<feature type="transmembrane region" description="Helical" evidence="8">
    <location>
        <begin position="115"/>
        <end position="135"/>
    </location>
</feature>
<name>A0A2Z4Y6P6_SUMC1</name>
<dbReference type="Pfam" id="PF13231">
    <property type="entry name" value="PMT_2"/>
    <property type="match status" value="1"/>
</dbReference>
<feature type="transmembrane region" description="Helical" evidence="8">
    <location>
        <begin position="172"/>
        <end position="200"/>
    </location>
</feature>
<evidence type="ECO:0000256" key="5">
    <source>
        <dbReference type="ARBA" id="ARBA00022692"/>
    </source>
</evidence>
<keyword evidence="3" id="KW-0328">Glycosyltransferase</keyword>
<proteinExistence type="predicted"/>
<evidence type="ECO:0000256" key="7">
    <source>
        <dbReference type="ARBA" id="ARBA00023136"/>
    </source>
</evidence>
<dbReference type="Proteomes" id="UP000262583">
    <property type="component" value="Chromosome"/>
</dbReference>
<keyword evidence="4" id="KW-0808">Transferase</keyword>
<feature type="transmembrane region" description="Helical" evidence="8">
    <location>
        <begin position="295"/>
        <end position="315"/>
    </location>
</feature>
<evidence type="ECO:0000256" key="4">
    <source>
        <dbReference type="ARBA" id="ARBA00022679"/>
    </source>
</evidence>
<evidence type="ECO:0000256" key="8">
    <source>
        <dbReference type="SAM" id="Phobius"/>
    </source>
</evidence>
<evidence type="ECO:0000313" key="10">
    <source>
        <dbReference type="EMBL" id="AXA36508.1"/>
    </source>
</evidence>
<evidence type="ECO:0000256" key="2">
    <source>
        <dbReference type="ARBA" id="ARBA00022475"/>
    </source>
</evidence>
<dbReference type="EMBL" id="CP030759">
    <property type="protein sequence ID" value="AXA36508.1"/>
    <property type="molecule type" value="Genomic_DNA"/>
</dbReference>
<dbReference type="GO" id="GO:0005886">
    <property type="term" value="C:plasma membrane"/>
    <property type="evidence" value="ECO:0007669"/>
    <property type="project" value="UniProtKB-SubCell"/>
</dbReference>
<protein>
    <recommendedName>
        <fullName evidence="9">Glycosyltransferase RgtA/B/C/D-like domain-containing protein</fullName>
    </recommendedName>
</protein>
<accession>A0A2Z4Y6P6</accession>
<dbReference type="GO" id="GO:0010041">
    <property type="term" value="P:response to iron(III) ion"/>
    <property type="evidence" value="ECO:0007669"/>
    <property type="project" value="TreeGrafter"/>
</dbReference>
<evidence type="ECO:0000256" key="3">
    <source>
        <dbReference type="ARBA" id="ARBA00022676"/>
    </source>
</evidence>
<evidence type="ECO:0000256" key="1">
    <source>
        <dbReference type="ARBA" id="ARBA00004651"/>
    </source>
</evidence>
<dbReference type="PANTHER" id="PTHR33908">
    <property type="entry name" value="MANNOSYLTRANSFERASE YKCB-RELATED"/>
    <property type="match status" value="1"/>
</dbReference>
<evidence type="ECO:0000313" key="11">
    <source>
        <dbReference type="Proteomes" id="UP000262583"/>
    </source>
</evidence>
<feature type="domain" description="Glycosyltransferase RgtA/B/C/D-like" evidence="9">
    <location>
        <begin position="65"/>
        <end position="229"/>
    </location>
</feature>
<dbReference type="InterPro" id="IPR038731">
    <property type="entry name" value="RgtA/B/C-like"/>
</dbReference>
<reference evidence="10 11" key="1">
    <citation type="submission" date="2018-05" db="EMBL/GenBank/DDBJ databases">
        <title>A metagenomic window into the 2 km-deep terrestrial subsurface aquifer revealed taxonomically and functionally diverse microbial community comprising novel uncultured bacterial lineages.</title>
        <authorList>
            <person name="Kadnikov V.V."/>
            <person name="Mardanov A.V."/>
            <person name="Beletsky A.V."/>
            <person name="Banks D."/>
            <person name="Pimenov N.V."/>
            <person name="Frank Y.A."/>
            <person name="Karnachuk O.V."/>
            <person name="Ravin N.V."/>
        </authorList>
    </citation>
    <scope>NUCLEOTIDE SEQUENCE [LARGE SCALE GENOMIC DNA]</scope>
    <source>
        <strain evidence="10">BY</strain>
    </source>
</reference>
<evidence type="ECO:0000256" key="6">
    <source>
        <dbReference type="ARBA" id="ARBA00022989"/>
    </source>
</evidence>
<dbReference type="KEGG" id="schv:BRCON_1731"/>
<dbReference type="GO" id="GO:0016763">
    <property type="term" value="F:pentosyltransferase activity"/>
    <property type="evidence" value="ECO:0007669"/>
    <property type="project" value="TreeGrafter"/>
</dbReference>
<keyword evidence="2" id="KW-1003">Cell membrane</keyword>
<keyword evidence="5 8" id="KW-0812">Transmembrane</keyword>
<feature type="transmembrane region" description="Helical" evidence="8">
    <location>
        <begin position="212"/>
        <end position="231"/>
    </location>
</feature>